<feature type="region of interest" description="Disordered" evidence="1">
    <location>
        <begin position="1"/>
        <end position="24"/>
    </location>
</feature>
<evidence type="ECO:0000313" key="2">
    <source>
        <dbReference type="EMBL" id="RZR74303.1"/>
    </source>
</evidence>
<dbReference type="AlphaFoldDB" id="A0A445MJC1"/>
<dbReference type="EMBL" id="KV876194">
    <property type="protein sequence ID" value="RZR74303.1"/>
    <property type="molecule type" value="Genomic_DNA"/>
</dbReference>
<dbReference type="Proteomes" id="UP000290560">
    <property type="component" value="Unassembled WGS sequence"/>
</dbReference>
<sequence>MKDGDHGEETPSMAWREMGGRSSSTRVTVLGTAFKSPGERVENGHAVLNDSVEPCGLAGPSPAKVDLKMIRESCECTCKPAVGGQECFQIGTSTLGATLAQPKLSLKRFMIRANALRTRLP</sequence>
<organism evidence="2">
    <name type="scientific">Ensete ventricosum</name>
    <name type="common">Abyssinian banana</name>
    <name type="synonym">Musa ensete</name>
    <dbReference type="NCBI Taxonomy" id="4639"/>
    <lineage>
        <taxon>Eukaryota</taxon>
        <taxon>Viridiplantae</taxon>
        <taxon>Streptophyta</taxon>
        <taxon>Embryophyta</taxon>
        <taxon>Tracheophyta</taxon>
        <taxon>Spermatophyta</taxon>
        <taxon>Magnoliopsida</taxon>
        <taxon>Liliopsida</taxon>
        <taxon>Zingiberales</taxon>
        <taxon>Musaceae</taxon>
        <taxon>Ensete</taxon>
    </lineage>
</organism>
<proteinExistence type="predicted"/>
<reference evidence="2" key="1">
    <citation type="journal article" date="2018" name="Data Brief">
        <title>Genome sequence data from 17 accessions of Ensete ventricosum, a staple food crop for millions in Ethiopia.</title>
        <authorList>
            <person name="Yemataw Z."/>
            <person name="Muzemil S."/>
            <person name="Ambachew D."/>
            <person name="Tripathi L."/>
            <person name="Tesfaye K."/>
            <person name="Chala A."/>
            <person name="Farbos A."/>
            <person name="O'Neill P."/>
            <person name="Moore K."/>
            <person name="Grant M."/>
            <person name="Studholme D.J."/>
        </authorList>
    </citation>
    <scope>NUCLEOTIDE SEQUENCE [LARGE SCALE GENOMIC DNA]</scope>
    <source>
        <tissue evidence="2">Leaf</tissue>
    </source>
</reference>
<name>A0A445MJC1_ENSVE</name>
<gene>
    <name evidence="2" type="ORF">BHM03_00035189</name>
</gene>
<protein>
    <submittedName>
        <fullName evidence="2">Uncharacterized protein</fullName>
    </submittedName>
</protein>
<accession>A0A445MJC1</accession>
<evidence type="ECO:0000256" key="1">
    <source>
        <dbReference type="SAM" id="MobiDB-lite"/>
    </source>
</evidence>